<dbReference type="Proteomes" id="UP000249169">
    <property type="component" value="Unassembled WGS sequence"/>
</dbReference>
<comment type="caution">
    <text evidence="5">The sequence shown here is derived from an EMBL/GenBank/DDBJ whole genome shotgun (WGS) entry which is preliminary data.</text>
</comment>
<dbReference type="AlphaFoldDB" id="A0A328C361"/>
<accession>A0A328C361</accession>
<dbReference type="InterPro" id="IPR013785">
    <property type="entry name" value="Aldolase_TIM"/>
</dbReference>
<protein>
    <submittedName>
        <fullName evidence="5">3-keto-5-aminohexanoate cleavage protein</fullName>
    </submittedName>
</protein>
<reference evidence="5 6" key="1">
    <citation type="submission" date="2018-05" db="EMBL/GenBank/DDBJ databases">
        <title>Lujinxingia marina gen. nov. sp. nov., a new facultative anaerobic member of the class Deltaproteobacteria, and proposal of Lujinxingaceae fam. nov.</title>
        <authorList>
            <person name="Li C.-M."/>
        </authorList>
    </citation>
    <scope>NUCLEOTIDE SEQUENCE [LARGE SCALE GENOMIC DNA]</scope>
    <source>
        <strain evidence="5 6">B210</strain>
    </source>
</reference>
<comment type="cofactor">
    <cofactor evidence="1">
        <name>Zn(2+)</name>
        <dbReference type="ChEBI" id="CHEBI:29105"/>
    </cofactor>
</comment>
<sequence>MSQAKPLIITAAVVGAEVMREHTPHVPYTPVEIAEEAARCRQAGAAMVHVHGRLDDGTPTQDRDTFEQILNETRQRTDTLIQFSTGGAVWMSVDERIEGLELRPDMATLTTGTVNFGDDVFMNSLPMIRQIASRQRELGIVPEIEVFDTGMVDTALNLLKEGVVTAPLHFDFVLGVPGAMGARPENLRFLVDMLPDDATWSVAGIGRHQLPLAELAIDMGGHVRVGLEDNIYLARGVLAKGSYELVERVAELAASAGRPLATPQQARQLLNLDRFATT</sequence>
<evidence type="ECO:0000313" key="5">
    <source>
        <dbReference type="EMBL" id="RAL20227.1"/>
    </source>
</evidence>
<dbReference type="Pfam" id="PF05853">
    <property type="entry name" value="BKACE"/>
    <property type="match status" value="1"/>
</dbReference>
<keyword evidence="3" id="KW-0479">Metal-binding</keyword>
<dbReference type="GO" id="GO:0043720">
    <property type="term" value="F:3-keto-5-aminohexanoate cleavage activity"/>
    <property type="evidence" value="ECO:0007669"/>
    <property type="project" value="InterPro"/>
</dbReference>
<dbReference type="GO" id="GO:0046872">
    <property type="term" value="F:metal ion binding"/>
    <property type="evidence" value="ECO:0007669"/>
    <property type="project" value="UniProtKB-KW"/>
</dbReference>
<evidence type="ECO:0000313" key="6">
    <source>
        <dbReference type="Proteomes" id="UP000249169"/>
    </source>
</evidence>
<dbReference type="OrthoDB" id="9155960at2"/>
<organism evidence="5 6">
    <name type="scientific">Lujinxingia litoralis</name>
    <dbReference type="NCBI Taxonomy" id="2211119"/>
    <lineage>
        <taxon>Bacteria</taxon>
        <taxon>Deltaproteobacteria</taxon>
        <taxon>Bradymonadales</taxon>
        <taxon>Lujinxingiaceae</taxon>
        <taxon>Lujinxingia</taxon>
    </lineage>
</organism>
<dbReference type="RefSeq" id="WP_111731245.1">
    <property type="nucleotide sequence ID" value="NZ_QHKO01000012.1"/>
</dbReference>
<name>A0A328C361_9DELT</name>
<keyword evidence="2" id="KW-0808">Transferase</keyword>
<dbReference type="InterPro" id="IPR008567">
    <property type="entry name" value="BKACE"/>
</dbReference>
<evidence type="ECO:0000256" key="1">
    <source>
        <dbReference type="ARBA" id="ARBA00001947"/>
    </source>
</evidence>
<evidence type="ECO:0000256" key="3">
    <source>
        <dbReference type="ARBA" id="ARBA00022723"/>
    </source>
</evidence>
<dbReference type="PANTHER" id="PTHR37418:SF2">
    <property type="entry name" value="3-KETO-5-AMINOHEXANOATE CLEAVAGE ENZYME"/>
    <property type="match status" value="1"/>
</dbReference>
<evidence type="ECO:0000256" key="4">
    <source>
        <dbReference type="ARBA" id="ARBA00022833"/>
    </source>
</evidence>
<keyword evidence="4" id="KW-0862">Zinc</keyword>
<dbReference type="EMBL" id="QHKO01000012">
    <property type="protein sequence ID" value="RAL20227.1"/>
    <property type="molecule type" value="Genomic_DNA"/>
</dbReference>
<proteinExistence type="predicted"/>
<evidence type="ECO:0000256" key="2">
    <source>
        <dbReference type="ARBA" id="ARBA00022679"/>
    </source>
</evidence>
<keyword evidence="6" id="KW-1185">Reference proteome</keyword>
<dbReference type="Gene3D" id="3.20.20.70">
    <property type="entry name" value="Aldolase class I"/>
    <property type="match status" value="1"/>
</dbReference>
<gene>
    <name evidence="5" type="ORF">DL240_17755</name>
</gene>
<dbReference type="PANTHER" id="PTHR37418">
    <property type="entry name" value="3-KETO-5-AMINOHEXANOATE CLEAVAGE ENZYME-RELATED"/>
    <property type="match status" value="1"/>
</dbReference>